<dbReference type="CDD" id="cd17055">
    <property type="entry name" value="Ubl_AtNPL4_like"/>
    <property type="match status" value="1"/>
</dbReference>
<keyword evidence="6" id="KW-0378">Hydrolase</keyword>
<dbReference type="PROSITE" id="PS50249">
    <property type="entry name" value="MPN"/>
    <property type="match status" value="1"/>
</dbReference>
<name>A0AAW1P9C7_9CHLO</name>
<accession>A0AAW1P9C7</accession>
<evidence type="ECO:0000256" key="3">
    <source>
        <dbReference type="ARBA" id="ARBA00012759"/>
    </source>
</evidence>
<reference evidence="9 10" key="1">
    <citation type="journal article" date="2024" name="Nat. Commun.">
        <title>Phylogenomics reveals the evolutionary origins of lichenization in chlorophyte algae.</title>
        <authorList>
            <person name="Puginier C."/>
            <person name="Libourel C."/>
            <person name="Otte J."/>
            <person name="Skaloud P."/>
            <person name="Haon M."/>
            <person name="Grisel S."/>
            <person name="Petersen M."/>
            <person name="Berrin J.G."/>
            <person name="Delaux P.M."/>
            <person name="Dal Grande F."/>
            <person name="Keller J."/>
        </authorList>
    </citation>
    <scope>NUCLEOTIDE SEQUENCE [LARGE SCALE GENOMIC DNA]</scope>
    <source>
        <strain evidence="9 10">SAG 2036</strain>
    </source>
</reference>
<comment type="similarity">
    <text evidence="2">Belongs to the NPL4 family.</text>
</comment>
<comment type="caution">
    <text evidence="9">The sequence shown here is derived from an EMBL/GenBank/DDBJ whole genome shotgun (WGS) entry which is preliminary data.</text>
</comment>
<dbReference type="EC" id="3.4.19.12" evidence="3"/>
<keyword evidence="7" id="KW-0788">Thiol protease</keyword>
<dbReference type="GO" id="GO:0031625">
    <property type="term" value="F:ubiquitin protein ligase binding"/>
    <property type="evidence" value="ECO:0007669"/>
    <property type="project" value="TreeGrafter"/>
</dbReference>
<evidence type="ECO:0000256" key="4">
    <source>
        <dbReference type="ARBA" id="ARBA00022670"/>
    </source>
</evidence>
<proteinExistence type="inferred from homology"/>
<dbReference type="InterPro" id="IPR029071">
    <property type="entry name" value="Ubiquitin-like_domsf"/>
</dbReference>
<dbReference type="Pfam" id="PF21403">
    <property type="entry name" value="OTU1_UBXL"/>
    <property type="match status" value="1"/>
</dbReference>
<dbReference type="EMBL" id="JALJOQ010000046">
    <property type="protein sequence ID" value="KAK9805051.1"/>
    <property type="molecule type" value="Genomic_DNA"/>
</dbReference>
<dbReference type="CDD" id="cd08061">
    <property type="entry name" value="MPN_NPL4"/>
    <property type="match status" value="1"/>
</dbReference>
<dbReference type="InterPro" id="IPR007717">
    <property type="entry name" value="NPL4_C"/>
</dbReference>
<evidence type="ECO:0000256" key="5">
    <source>
        <dbReference type="ARBA" id="ARBA00022786"/>
    </source>
</evidence>
<evidence type="ECO:0000256" key="2">
    <source>
        <dbReference type="ARBA" id="ARBA00011025"/>
    </source>
</evidence>
<dbReference type="SUPFAM" id="SSF54236">
    <property type="entry name" value="Ubiquitin-like"/>
    <property type="match status" value="1"/>
</dbReference>
<keyword evidence="10" id="KW-1185">Reference proteome</keyword>
<evidence type="ECO:0000259" key="8">
    <source>
        <dbReference type="PROSITE" id="PS50249"/>
    </source>
</evidence>
<feature type="domain" description="MPN" evidence="8">
    <location>
        <begin position="128"/>
        <end position="276"/>
    </location>
</feature>
<evidence type="ECO:0000313" key="9">
    <source>
        <dbReference type="EMBL" id="KAK9805051.1"/>
    </source>
</evidence>
<dbReference type="PANTHER" id="PTHR12710">
    <property type="entry name" value="NUCLEAR PROTEIN LOCALIZATION 4"/>
    <property type="match status" value="1"/>
</dbReference>
<evidence type="ECO:0000256" key="7">
    <source>
        <dbReference type="ARBA" id="ARBA00022807"/>
    </source>
</evidence>
<protein>
    <recommendedName>
        <fullName evidence="3">ubiquitinyl hydrolase 1</fullName>
        <ecNumber evidence="3">3.4.19.12</ecNumber>
    </recommendedName>
</protein>
<dbReference type="GO" id="GO:0005634">
    <property type="term" value="C:nucleus"/>
    <property type="evidence" value="ECO:0007669"/>
    <property type="project" value="TreeGrafter"/>
</dbReference>
<evidence type="ECO:0000256" key="6">
    <source>
        <dbReference type="ARBA" id="ARBA00022801"/>
    </source>
</evidence>
<dbReference type="InterPro" id="IPR016563">
    <property type="entry name" value="Npl4"/>
</dbReference>
<evidence type="ECO:0000313" key="10">
    <source>
        <dbReference type="Proteomes" id="UP001465755"/>
    </source>
</evidence>
<dbReference type="AlphaFoldDB" id="A0AAW1P9C7"/>
<dbReference type="InterPro" id="IPR037518">
    <property type="entry name" value="MPN"/>
</dbReference>
<dbReference type="InterPro" id="IPR048857">
    <property type="entry name" value="OTU1_Ubl"/>
</dbReference>
<sequence>MLIRLRSRDGLERVEVPPEATLGQLVNEISTKLGIPAADITLSRNPALLITKEPGSFQDLRDPWQTLRALGMQQGELVHMFYPFDRQVAADAKASVFGSRDFGTKMTVQDLIAKQTRIERQETSKCASVSFSSHAANAFQQYVMAAHAFSIKRGGLLYGTFSESGEVSVEAIYEPPQEGSAETLRLERQTEEEQRADLIATLLGWRKVGWIFTQAKSMANPDVILTAEEVTQMAAIQAELGETAATAVVSIQQNEDGSATDSTDVQFEAFQLSDQAVKLWEDGWIQPHEKPTGGSCTLRNPKEPKKKDPVIVAGKDVGEVDNNYFLVPVKILDHEGSIMTEFAIENRLVPQGPSELRQHLQRFSSKPYVQRLSDFHVLLYLSKQPNFDLDTDITVLAQSVQSQTPIPEGYTLIIDSLAQR</sequence>
<organism evidence="9 10">
    <name type="scientific">Symbiochloris irregularis</name>
    <dbReference type="NCBI Taxonomy" id="706552"/>
    <lineage>
        <taxon>Eukaryota</taxon>
        <taxon>Viridiplantae</taxon>
        <taxon>Chlorophyta</taxon>
        <taxon>core chlorophytes</taxon>
        <taxon>Trebouxiophyceae</taxon>
        <taxon>Trebouxiales</taxon>
        <taxon>Trebouxiaceae</taxon>
        <taxon>Symbiochloris</taxon>
    </lineage>
</organism>
<dbReference type="Gene3D" id="3.40.140.10">
    <property type="entry name" value="Cytidine Deaminase, domain 2"/>
    <property type="match status" value="1"/>
</dbReference>
<keyword evidence="5" id="KW-0833">Ubl conjugation pathway</keyword>
<keyword evidence="4" id="KW-0645">Protease</keyword>
<dbReference type="Gene3D" id="3.10.20.90">
    <property type="entry name" value="Phosphatidylinositol 3-kinase Catalytic Subunit, Chain A, domain 1"/>
    <property type="match status" value="1"/>
</dbReference>
<dbReference type="Proteomes" id="UP001465755">
    <property type="component" value="Unassembled WGS sequence"/>
</dbReference>
<dbReference type="PANTHER" id="PTHR12710:SF0">
    <property type="entry name" value="NUCLEAR PROTEIN LOCALIZATION PROTEIN 4 HOMOLOG"/>
    <property type="match status" value="1"/>
</dbReference>
<gene>
    <name evidence="9" type="ORF">WJX73_007136</name>
</gene>
<dbReference type="GO" id="GO:0006511">
    <property type="term" value="P:ubiquitin-dependent protein catabolic process"/>
    <property type="evidence" value="ECO:0007669"/>
    <property type="project" value="InterPro"/>
</dbReference>
<evidence type="ECO:0000256" key="1">
    <source>
        <dbReference type="ARBA" id="ARBA00000707"/>
    </source>
</evidence>
<comment type="catalytic activity">
    <reaction evidence="1">
        <text>Thiol-dependent hydrolysis of ester, thioester, amide, peptide and isopeptide bonds formed by the C-terminal Gly of ubiquitin (a 76-residue protein attached to proteins as an intracellular targeting signal).</text>
        <dbReference type="EC" id="3.4.19.12"/>
    </reaction>
</comment>
<dbReference type="GO" id="GO:0043130">
    <property type="term" value="F:ubiquitin binding"/>
    <property type="evidence" value="ECO:0007669"/>
    <property type="project" value="TreeGrafter"/>
</dbReference>
<dbReference type="Pfam" id="PF05021">
    <property type="entry name" value="NPL4"/>
    <property type="match status" value="1"/>
</dbReference>